<dbReference type="EMBL" id="CAKLBC010000766">
    <property type="protein sequence ID" value="CAH0488082.1"/>
    <property type="molecule type" value="Genomic_DNA"/>
</dbReference>
<sequence length="273" mass="30795">MGSSKFRKDVSVGEYDLVTGLTYITHQRGRLLFNMGASAKKQQRQESDLKRIPPTPTLSTGTFTGLSLYPEEAHYLMQRDALVIYFMSVGNKDAREISIADFTAILARDTRVSLPCLEVYTFLKDQQLHPRRCLEPLTESTGSEDGRSAPRYIKETEFCDVAFDVWRTVTVDDLLSADDREQATQVSGTVTMKGKKLKQKKKKKKLMLVFRVAVARYSDAALSPQSFRQVLSRSKARDCRSSSCRTSVSSNHLPVKVAVVHHDQSVLMFEISE</sequence>
<evidence type="ECO:0008006" key="5">
    <source>
        <dbReference type="Google" id="ProtNLM"/>
    </source>
</evidence>
<reference evidence="2" key="2">
    <citation type="submission" date="2022-12" db="EMBL/GenBank/DDBJ databases">
        <authorList>
            <person name="Webb A."/>
        </authorList>
    </citation>
    <scope>NUCLEOTIDE SEQUENCE</scope>
    <source>
        <strain evidence="2">Pf2</strain>
    </source>
</reference>
<gene>
    <name evidence="1" type="ORF">PFR001_LOCUS3587</name>
    <name evidence="2" type="ORF">PFR002_LOCUS8241</name>
</gene>
<dbReference type="Proteomes" id="UP001157938">
    <property type="component" value="Unassembled WGS sequence"/>
</dbReference>
<dbReference type="Proteomes" id="UP001159659">
    <property type="component" value="Unassembled WGS sequence"/>
</dbReference>
<accession>A0AAV0UKM1</accession>
<reference evidence="1 3" key="1">
    <citation type="submission" date="2021-11" db="EMBL/GenBank/DDBJ databases">
        <authorList>
            <person name="Islam A."/>
            <person name="Islam S."/>
            <person name="Flora M.S."/>
            <person name="Rahman M."/>
            <person name="Ziaur R.M."/>
            <person name="Epstein J.H."/>
            <person name="Hassan M."/>
            <person name="Klassen M."/>
            <person name="Woodard K."/>
            <person name="Webb A."/>
            <person name="Webby R.J."/>
            <person name="El Zowalaty M.E."/>
        </authorList>
    </citation>
    <scope>NUCLEOTIDE SEQUENCE [LARGE SCALE GENOMIC DNA]</scope>
    <source>
        <strain evidence="1">Pf1</strain>
    </source>
</reference>
<dbReference type="EMBL" id="CANTFK010000983">
    <property type="protein sequence ID" value="CAI5737007.1"/>
    <property type="molecule type" value="Genomic_DNA"/>
</dbReference>
<proteinExistence type="predicted"/>
<organism evidence="2 4">
    <name type="scientific">Peronospora farinosa</name>
    <dbReference type="NCBI Taxonomy" id="134698"/>
    <lineage>
        <taxon>Eukaryota</taxon>
        <taxon>Sar</taxon>
        <taxon>Stramenopiles</taxon>
        <taxon>Oomycota</taxon>
        <taxon>Peronosporomycetes</taxon>
        <taxon>Peronosporales</taxon>
        <taxon>Peronosporaceae</taxon>
        <taxon>Peronospora</taxon>
    </lineage>
</organism>
<evidence type="ECO:0000313" key="2">
    <source>
        <dbReference type="EMBL" id="CAI5737007.1"/>
    </source>
</evidence>
<evidence type="ECO:0000313" key="3">
    <source>
        <dbReference type="Proteomes" id="UP001157938"/>
    </source>
</evidence>
<dbReference type="AlphaFoldDB" id="A0AAV0UKM1"/>
<evidence type="ECO:0000313" key="1">
    <source>
        <dbReference type="EMBL" id="CAH0488082.1"/>
    </source>
</evidence>
<comment type="caution">
    <text evidence="2">The sequence shown here is derived from an EMBL/GenBank/DDBJ whole genome shotgun (WGS) entry which is preliminary data.</text>
</comment>
<name>A0AAV0UKM1_9STRA</name>
<keyword evidence="3" id="KW-1185">Reference proteome</keyword>
<protein>
    <recommendedName>
        <fullName evidence="5">tRNA-splicing endonuclease subunit Sen54 N-terminal domain-containing protein</fullName>
    </recommendedName>
</protein>
<evidence type="ECO:0000313" key="4">
    <source>
        <dbReference type="Proteomes" id="UP001159659"/>
    </source>
</evidence>